<comment type="caution">
    <text evidence="1">The sequence shown here is derived from an EMBL/GenBank/DDBJ whole genome shotgun (WGS) entry which is preliminary data.</text>
</comment>
<keyword evidence="2" id="KW-1185">Reference proteome</keyword>
<proteinExistence type="predicted"/>
<accession>A0A392VUM1</accession>
<evidence type="ECO:0000313" key="2">
    <source>
        <dbReference type="Proteomes" id="UP000265520"/>
    </source>
</evidence>
<organism evidence="1 2">
    <name type="scientific">Trifolium medium</name>
    <dbReference type="NCBI Taxonomy" id="97028"/>
    <lineage>
        <taxon>Eukaryota</taxon>
        <taxon>Viridiplantae</taxon>
        <taxon>Streptophyta</taxon>
        <taxon>Embryophyta</taxon>
        <taxon>Tracheophyta</taxon>
        <taxon>Spermatophyta</taxon>
        <taxon>Magnoliopsida</taxon>
        <taxon>eudicotyledons</taxon>
        <taxon>Gunneridae</taxon>
        <taxon>Pentapetalae</taxon>
        <taxon>rosids</taxon>
        <taxon>fabids</taxon>
        <taxon>Fabales</taxon>
        <taxon>Fabaceae</taxon>
        <taxon>Papilionoideae</taxon>
        <taxon>50 kb inversion clade</taxon>
        <taxon>NPAAA clade</taxon>
        <taxon>Hologalegina</taxon>
        <taxon>IRL clade</taxon>
        <taxon>Trifolieae</taxon>
        <taxon>Trifolium</taxon>
    </lineage>
</organism>
<feature type="non-terminal residue" evidence="1">
    <location>
        <position position="50"/>
    </location>
</feature>
<dbReference type="AlphaFoldDB" id="A0A392VUM1"/>
<reference evidence="1 2" key="1">
    <citation type="journal article" date="2018" name="Front. Plant Sci.">
        <title>Red Clover (Trifolium pratense) and Zigzag Clover (T. medium) - A Picture of Genomic Similarities and Differences.</title>
        <authorList>
            <person name="Dluhosova J."/>
            <person name="Istvanek J."/>
            <person name="Nedelnik J."/>
            <person name="Repkova J."/>
        </authorList>
    </citation>
    <scope>NUCLEOTIDE SEQUENCE [LARGE SCALE GENOMIC DNA]</scope>
    <source>
        <strain evidence="2">cv. 10/8</strain>
        <tissue evidence="1">Leaf</tissue>
    </source>
</reference>
<name>A0A392VUM1_9FABA</name>
<dbReference type="EMBL" id="LXQA011277427">
    <property type="protein sequence ID" value="MCI91627.1"/>
    <property type="molecule type" value="Genomic_DNA"/>
</dbReference>
<protein>
    <submittedName>
        <fullName evidence="1">Uncharacterized protein</fullName>
    </submittedName>
</protein>
<sequence length="50" mass="5466">MVMEARSGGWLYRAGCLHVAYPSRQCSYGRSNELDLAQTGTLKGFRSGLA</sequence>
<evidence type="ECO:0000313" key="1">
    <source>
        <dbReference type="EMBL" id="MCI91627.1"/>
    </source>
</evidence>
<dbReference type="Proteomes" id="UP000265520">
    <property type="component" value="Unassembled WGS sequence"/>
</dbReference>